<evidence type="ECO:0000313" key="5">
    <source>
        <dbReference type="Proteomes" id="UP001156703"/>
    </source>
</evidence>
<dbReference type="EMBL" id="BSOO01000010">
    <property type="protein sequence ID" value="GLR47591.1"/>
    <property type="molecule type" value="Genomic_DNA"/>
</dbReference>
<organism evidence="4 5">
    <name type="scientific">Sphingomonas astaxanthinifaciens DSM 22298</name>
    <dbReference type="NCBI Taxonomy" id="1123267"/>
    <lineage>
        <taxon>Bacteria</taxon>
        <taxon>Pseudomonadati</taxon>
        <taxon>Pseudomonadota</taxon>
        <taxon>Alphaproteobacteria</taxon>
        <taxon>Sphingomonadales</taxon>
        <taxon>Sphingomonadaceae</taxon>
        <taxon>Sphingomonas</taxon>
    </lineage>
</organism>
<dbReference type="SMART" id="SM00448">
    <property type="entry name" value="REC"/>
    <property type="match status" value="1"/>
</dbReference>
<dbReference type="InterPro" id="IPR001789">
    <property type="entry name" value="Sig_transdc_resp-reg_receiver"/>
</dbReference>
<keyword evidence="1 2" id="KW-0597">Phosphoprotein</keyword>
<dbReference type="SUPFAM" id="SSF52172">
    <property type="entry name" value="CheY-like"/>
    <property type="match status" value="1"/>
</dbReference>
<dbReference type="PROSITE" id="PS50110">
    <property type="entry name" value="RESPONSE_REGULATORY"/>
    <property type="match status" value="1"/>
</dbReference>
<dbReference type="InterPro" id="IPR011006">
    <property type="entry name" value="CheY-like_superfamily"/>
</dbReference>
<feature type="modified residue" description="4-aspartylphosphate" evidence="2">
    <location>
        <position position="52"/>
    </location>
</feature>
<accession>A0ABQ5Z7T2</accession>
<evidence type="ECO:0000313" key="4">
    <source>
        <dbReference type="EMBL" id="GLR47591.1"/>
    </source>
</evidence>
<evidence type="ECO:0000256" key="2">
    <source>
        <dbReference type="PROSITE-ProRule" id="PRU00169"/>
    </source>
</evidence>
<dbReference type="Gene3D" id="3.40.50.2300">
    <property type="match status" value="1"/>
</dbReference>
<evidence type="ECO:0000259" key="3">
    <source>
        <dbReference type="PROSITE" id="PS50110"/>
    </source>
</evidence>
<dbReference type="InterPro" id="IPR050595">
    <property type="entry name" value="Bact_response_regulator"/>
</dbReference>
<proteinExistence type="predicted"/>
<evidence type="ECO:0000256" key="1">
    <source>
        <dbReference type="ARBA" id="ARBA00022553"/>
    </source>
</evidence>
<dbReference type="Proteomes" id="UP001156703">
    <property type="component" value="Unassembled WGS sequence"/>
</dbReference>
<gene>
    <name evidence="4" type="primary">divK</name>
    <name evidence="4" type="ORF">GCM10007925_13030</name>
</gene>
<dbReference type="PANTHER" id="PTHR44591">
    <property type="entry name" value="STRESS RESPONSE REGULATOR PROTEIN 1"/>
    <property type="match status" value="1"/>
</dbReference>
<name>A0ABQ5Z7T2_9SPHN</name>
<comment type="caution">
    <text evidence="4">The sequence shown here is derived from an EMBL/GenBank/DDBJ whole genome shotgun (WGS) entry which is preliminary data.</text>
</comment>
<dbReference type="Pfam" id="PF00072">
    <property type="entry name" value="Response_reg"/>
    <property type="match status" value="1"/>
</dbReference>
<sequence>MARIMVVEDNALNIKLFCDLLSAHGHEARPVTDSRIALETALEFEPDLVITDIQLPYVSGLDLIRSMRGEERLIHVPIMAVTAYAGHGDAERIYAAGAQAYVSKPISVARFVAEVSALLPKEATAA</sequence>
<reference evidence="5" key="1">
    <citation type="journal article" date="2019" name="Int. J. Syst. Evol. Microbiol.">
        <title>The Global Catalogue of Microorganisms (GCM) 10K type strain sequencing project: providing services to taxonomists for standard genome sequencing and annotation.</title>
        <authorList>
            <consortium name="The Broad Institute Genomics Platform"/>
            <consortium name="The Broad Institute Genome Sequencing Center for Infectious Disease"/>
            <person name="Wu L."/>
            <person name="Ma J."/>
        </authorList>
    </citation>
    <scope>NUCLEOTIDE SEQUENCE [LARGE SCALE GENOMIC DNA]</scope>
    <source>
        <strain evidence="5">NBRC 102146</strain>
    </source>
</reference>
<keyword evidence="5" id="KW-1185">Reference proteome</keyword>
<protein>
    <submittedName>
        <fullName evidence="4">Response regulator</fullName>
    </submittedName>
</protein>
<feature type="domain" description="Response regulatory" evidence="3">
    <location>
        <begin position="3"/>
        <end position="119"/>
    </location>
</feature>
<dbReference type="PANTHER" id="PTHR44591:SF3">
    <property type="entry name" value="RESPONSE REGULATORY DOMAIN-CONTAINING PROTEIN"/>
    <property type="match status" value="1"/>
</dbReference>
<dbReference type="RefSeq" id="WP_029941779.1">
    <property type="nucleotide sequence ID" value="NZ_BSOO01000010.1"/>
</dbReference>